<dbReference type="PANTHER" id="PTHR23407:SF1">
    <property type="entry name" value="5-FORMYLTETRAHYDROFOLATE CYCLO-LIGASE"/>
    <property type="match status" value="1"/>
</dbReference>
<comment type="cofactor">
    <cofactor evidence="5">
        <name>Mg(2+)</name>
        <dbReference type="ChEBI" id="CHEBI:18420"/>
    </cofactor>
</comment>
<dbReference type="InterPro" id="IPR037171">
    <property type="entry name" value="NagB/RpiA_transferase-like"/>
</dbReference>
<dbReference type="InterPro" id="IPR024185">
    <property type="entry name" value="FTHF_cligase-like_sf"/>
</dbReference>
<reference evidence="6 7" key="1">
    <citation type="submission" date="2018-06" db="EMBL/GenBank/DDBJ databases">
        <title>The draft genome sequence of Crocinitomix sp. SM1701.</title>
        <authorList>
            <person name="Zhang X."/>
        </authorList>
    </citation>
    <scope>NUCLEOTIDE SEQUENCE [LARGE SCALE GENOMIC DNA]</scope>
    <source>
        <strain evidence="6 7">SM1701</strain>
    </source>
</reference>
<dbReference type="AlphaFoldDB" id="A0A2W1NTW4"/>
<sequence length="183" mass="21666">MMKAELREKYKQLRKALNNTERAELSEKIYQHFVSHFDFTHDDISIFIPIDRFQEVNTWLFIKEYPARFYLPIVKPEGLKHVQYESMEQLKKTSWGILEPQYGLEVNEEKFDVVIVPLLAFDKAGNRVGYGKGFYDGFLKNCVPNCKFIGVSYFPPEENLIETIPTDIRLHYCITPDKVYHFK</sequence>
<dbReference type="PIRSF" id="PIRSF006806">
    <property type="entry name" value="FTHF_cligase"/>
    <property type="match status" value="1"/>
</dbReference>
<protein>
    <recommendedName>
        <fullName evidence="5">5-formyltetrahydrofolate cyclo-ligase</fullName>
        <ecNumber evidence="5">6.3.3.2</ecNumber>
    </recommendedName>
</protein>
<evidence type="ECO:0000256" key="5">
    <source>
        <dbReference type="RuleBase" id="RU361279"/>
    </source>
</evidence>
<dbReference type="OrthoDB" id="9801938at2"/>
<evidence type="ECO:0000313" key="6">
    <source>
        <dbReference type="EMBL" id="PZE18188.1"/>
    </source>
</evidence>
<dbReference type="GO" id="GO:0030272">
    <property type="term" value="F:5-formyltetrahydrofolate cyclo-ligase activity"/>
    <property type="evidence" value="ECO:0007669"/>
    <property type="project" value="UniProtKB-EC"/>
</dbReference>
<evidence type="ECO:0000256" key="1">
    <source>
        <dbReference type="ARBA" id="ARBA00010638"/>
    </source>
</evidence>
<keyword evidence="6" id="KW-0436">Ligase</keyword>
<feature type="binding site" evidence="4">
    <location>
        <position position="48"/>
    </location>
    <ligand>
        <name>substrate</name>
    </ligand>
</feature>
<keyword evidence="5" id="KW-0460">Magnesium</keyword>
<dbReference type="GO" id="GO:0005524">
    <property type="term" value="F:ATP binding"/>
    <property type="evidence" value="ECO:0007669"/>
    <property type="project" value="UniProtKB-KW"/>
</dbReference>
<dbReference type="Gene3D" id="3.40.50.10420">
    <property type="entry name" value="NagB/RpiA/CoA transferase-like"/>
    <property type="match status" value="1"/>
</dbReference>
<accession>A0A2W1NTW4</accession>
<dbReference type="PANTHER" id="PTHR23407">
    <property type="entry name" value="ATPASE INHIBITOR/5-FORMYLTETRAHYDROFOLATE CYCLO-LIGASE"/>
    <property type="match status" value="1"/>
</dbReference>
<keyword evidence="5" id="KW-0479">Metal-binding</keyword>
<gene>
    <name evidence="6" type="ORF">DNU06_06125</name>
</gene>
<evidence type="ECO:0000256" key="3">
    <source>
        <dbReference type="ARBA" id="ARBA00022840"/>
    </source>
</evidence>
<evidence type="ECO:0000256" key="2">
    <source>
        <dbReference type="ARBA" id="ARBA00022741"/>
    </source>
</evidence>
<evidence type="ECO:0000313" key="7">
    <source>
        <dbReference type="Proteomes" id="UP000249248"/>
    </source>
</evidence>
<comment type="similarity">
    <text evidence="1 5">Belongs to the 5-formyltetrahydrofolate cyclo-ligase family.</text>
</comment>
<organism evidence="6 7">
    <name type="scientific">Putridiphycobacter roseus</name>
    <dbReference type="NCBI Taxonomy" id="2219161"/>
    <lineage>
        <taxon>Bacteria</taxon>
        <taxon>Pseudomonadati</taxon>
        <taxon>Bacteroidota</taxon>
        <taxon>Flavobacteriia</taxon>
        <taxon>Flavobacteriales</taxon>
        <taxon>Crocinitomicaceae</taxon>
        <taxon>Putridiphycobacter</taxon>
    </lineage>
</organism>
<name>A0A2W1NTW4_9FLAO</name>
<dbReference type="InterPro" id="IPR002698">
    <property type="entry name" value="FTHF_cligase"/>
</dbReference>
<dbReference type="GO" id="GO:0035999">
    <property type="term" value="P:tetrahydrofolate interconversion"/>
    <property type="evidence" value="ECO:0007669"/>
    <property type="project" value="TreeGrafter"/>
</dbReference>
<keyword evidence="7" id="KW-1185">Reference proteome</keyword>
<dbReference type="NCBIfam" id="TIGR02727">
    <property type="entry name" value="MTHFS_bact"/>
    <property type="match status" value="1"/>
</dbReference>
<comment type="catalytic activity">
    <reaction evidence="5">
        <text>(6S)-5-formyl-5,6,7,8-tetrahydrofolate + ATP = (6R)-5,10-methenyltetrahydrofolate + ADP + phosphate</text>
        <dbReference type="Rhea" id="RHEA:10488"/>
        <dbReference type="ChEBI" id="CHEBI:30616"/>
        <dbReference type="ChEBI" id="CHEBI:43474"/>
        <dbReference type="ChEBI" id="CHEBI:57455"/>
        <dbReference type="ChEBI" id="CHEBI:57457"/>
        <dbReference type="ChEBI" id="CHEBI:456216"/>
        <dbReference type="EC" id="6.3.3.2"/>
    </reaction>
</comment>
<keyword evidence="3 4" id="KW-0067">ATP-binding</keyword>
<dbReference type="EMBL" id="QKSB01000002">
    <property type="protein sequence ID" value="PZE18188.1"/>
    <property type="molecule type" value="Genomic_DNA"/>
</dbReference>
<dbReference type="GO" id="GO:0009396">
    <property type="term" value="P:folic acid-containing compound biosynthetic process"/>
    <property type="evidence" value="ECO:0007669"/>
    <property type="project" value="TreeGrafter"/>
</dbReference>
<dbReference type="Pfam" id="PF01812">
    <property type="entry name" value="5-FTHF_cyc-lig"/>
    <property type="match status" value="1"/>
</dbReference>
<keyword evidence="2 4" id="KW-0547">Nucleotide-binding</keyword>
<dbReference type="Proteomes" id="UP000249248">
    <property type="component" value="Unassembled WGS sequence"/>
</dbReference>
<proteinExistence type="inferred from homology"/>
<evidence type="ECO:0000256" key="4">
    <source>
        <dbReference type="PIRSR" id="PIRSR006806-1"/>
    </source>
</evidence>
<dbReference type="EC" id="6.3.3.2" evidence="5"/>
<feature type="binding site" evidence="4">
    <location>
        <begin position="3"/>
        <end position="7"/>
    </location>
    <ligand>
        <name>ATP</name>
        <dbReference type="ChEBI" id="CHEBI:30616"/>
    </ligand>
</feature>
<dbReference type="SUPFAM" id="SSF100950">
    <property type="entry name" value="NagB/RpiA/CoA transferase-like"/>
    <property type="match status" value="1"/>
</dbReference>
<dbReference type="GO" id="GO:0046872">
    <property type="term" value="F:metal ion binding"/>
    <property type="evidence" value="ECO:0007669"/>
    <property type="project" value="UniProtKB-KW"/>
</dbReference>
<dbReference type="RefSeq" id="WP_111062341.1">
    <property type="nucleotide sequence ID" value="NZ_JBHUCU010000002.1"/>
</dbReference>
<comment type="caution">
    <text evidence="6">The sequence shown here is derived from an EMBL/GenBank/DDBJ whole genome shotgun (WGS) entry which is preliminary data.</text>
</comment>
<feature type="binding site" evidence="4">
    <location>
        <position position="55"/>
    </location>
    <ligand>
        <name>substrate</name>
    </ligand>
</feature>
<feature type="binding site" evidence="4">
    <location>
        <begin position="127"/>
        <end position="135"/>
    </location>
    <ligand>
        <name>ATP</name>
        <dbReference type="ChEBI" id="CHEBI:30616"/>
    </ligand>
</feature>